<comment type="similarity">
    <text evidence="2">Belongs to the carnitine/choline acetyltransferase family.</text>
</comment>
<comment type="catalytic activity">
    <reaction evidence="8">
        <text>4,8-dimethylnonanoyl-CoA + (R)-carnitine = O-4,8-dimethylnonanoyl-(R)-carnitine + CoA</text>
        <dbReference type="Rhea" id="RHEA:44860"/>
        <dbReference type="ChEBI" id="CHEBI:16347"/>
        <dbReference type="ChEBI" id="CHEBI:57287"/>
        <dbReference type="ChEBI" id="CHEBI:77061"/>
        <dbReference type="ChEBI" id="CHEBI:84654"/>
    </reaction>
</comment>
<keyword evidence="7 11" id="KW-0012">Acyltransferase</keyword>
<keyword evidence="3" id="KW-0813">Transport</keyword>
<dbReference type="InterPro" id="IPR023213">
    <property type="entry name" value="CAT-like_dom_sf"/>
</dbReference>
<evidence type="ECO:0000256" key="3">
    <source>
        <dbReference type="ARBA" id="ARBA00022448"/>
    </source>
</evidence>
<dbReference type="Pfam" id="PF00755">
    <property type="entry name" value="Carn_acyltransf"/>
    <property type="match status" value="1"/>
</dbReference>
<dbReference type="InterPro" id="IPR042231">
    <property type="entry name" value="Cho/carn_acyl_trans_2"/>
</dbReference>
<evidence type="ECO:0000256" key="8">
    <source>
        <dbReference type="ARBA" id="ARBA00048999"/>
    </source>
</evidence>
<dbReference type="InterPro" id="IPR039551">
    <property type="entry name" value="Cho/carn_acyl_trans"/>
</dbReference>
<dbReference type="UniPathway" id="UPA00659"/>
<evidence type="ECO:0000259" key="10">
    <source>
        <dbReference type="Pfam" id="PF00755"/>
    </source>
</evidence>
<evidence type="ECO:0000256" key="6">
    <source>
        <dbReference type="ARBA" id="ARBA00023098"/>
    </source>
</evidence>
<dbReference type="AlphaFoldDB" id="A0A0B1SNH7"/>
<dbReference type="EMBL" id="KN559132">
    <property type="protein sequence ID" value="KHJ86893.1"/>
    <property type="molecule type" value="Genomic_DNA"/>
</dbReference>
<sequence length="426" mass="48769">MLKSCDRLLPSPSVPDLEETVSKYLKSVKNILAKDEYALVEEQAQSFLQNEGRKLHTYSWLMSLMSDNYITPFWEKYAYLYSREPVLVNSSVAHTDLMEVPEDRRATRAYMAARVTFFESMSQLAIDRQDLKPLGAGLLCACHYEKLYSVCRIPGEQVDRLVNYGISKHVVAILDGCFYKISLCNEKNQVYTIDQLAKIYAELLSRNEAVQGAEAMVAALTTDRRDEWARNREKFFLKHPINAATLREIESAAFILILDDEEYRKDNNSVNELSYFLRRMLTGNGVNRWADKSLNYSVGRNARCGGTTEHSIGDGSEFDHIMENYVVNELLTKYPPLEEQHQIQQMTESDQGLVLAERLPVEVSDEMGVAIQRCYDQYEKLREDVDLAASIFRDFGKGFIKKCGISPDGFVQMAIQLANYRVRILS</sequence>
<evidence type="ECO:0000256" key="9">
    <source>
        <dbReference type="PIRSR" id="PIRSR600542-1"/>
    </source>
</evidence>
<protein>
    <submittedName>
        <fullName evidence="11">Choline/Carnitine O-acyltransferase</fullName>
    </submittedName>
</protein>
<proteinExistence type="inferred from homology"/>
<accession>A0A0B1SNH7</accession>
<dbReference type="Proteomes" id="UP000053660">
    <property type="component" value="Unassembled WGS sequence"/>
</dbReference>
<feature type="domain" description="Choline/carnitine acyltransferase" evidence="10">
    <location>
        <begin position="14"/>
        <end position="422"/>
    </location>
</feature>
<dbReference type="PANTHER" id="PTHR22589:SF99">
    <property type="entry name" value="CHOLINE_CARNITINE ACYLTRANSFERASE DOMAIN-CONTAINING PROTEIN"/>
    <property type="match status" value="1"/>
</dbReference>
<feature type="active site" description="Proton acceptor" evidence="9">
    <location>
        <position position="310"/>
    </location>
</feature>
<evidence type="ECO:0000313" key="11">
    <source>
        <dbReference type="EMBL" id="KHJ86893.1"/>
    </source>
</evidence>
<comment type="pathway">
    <text evidence="1">Lipid metabolism; fatty acid beta-oxidation.</text>
</comment>
<evidence type="ECO:0000256" key="5">
    <source>
        <dbReference type="ARBA" id="ARBA00022832"/>
    </source>
</evidence>
<dbReference type="GO" id="GO:0006635">
    <property type="term" value="P:fatty acid beta-oxidation"/>
    <property type="evidence" value="ECO:0007669"/>
    <property type="project" value="UniProtKB-UniPathway"/>
</dbReference>
<dbReference type="Gene3D" id="3.30.559.10">
    <property type="entry name" value="Chloramphenicol acetyltransferase-like domain"/>
    <property type="match status" value="1"/>
</dbReference>
<dbReference type="SUPFAM" id="SSF52777">
    <property type="entry name" value="CoA-dependent acyltransferases"/>
    <property type="match status" value="2"/>
</dbReference>
<evidence type="ECO:0000256" key="4">
    <source>
        <dbReference type="ARBA" id="ARBA00022679"/>
    </source>
</evidence>
<dbReference type="GO" id="GO:0009437">
    <property type="term" value="P:carnitine metabolic process"/>
    <property type="evidence" value="ECO:0007669"/>
    <property type="project" value="TreeGrafter"/>
</dbReference>
<keyword evidence="5" id="KW-0276">Fatty acid metabolism</keyword>
<evidence type="ECO:0000256" key="1">
    <source>
        <dbReference type="ARBA" id="ARBA00005005"/>
    </source>
</evidence>
<dbReference type="InterPro" id="IPR000542">
    <property type="entry name" value="Carn_acyl_trans"/>
</dbReference>
<name>A0A0B1SNH7_OESDE</name>
<reference evidence="11 12" key="1">
    <citation type="submission" date="2014-03" db="EMBL/GenBank/DDBJ databases">
        <title>Draft genome of the hookworm Oesophagostomum dentatum.</title>
        <authorList>
            <person name="Mitreva M."/>
        </authorList>
    </citation>
    <scope>NUCLEOTIDE SEQUENCE [LARGE SCALE GENOMIC DNA]</scope>
    <source>
        <strain evidence="11 12">OD-Hann</strain>
    </source>
</reference>
<dbReference type="PANTHER" id="PTHR22589">
    <property type="entry name" value="CARNITINE O-ACYLTRANSFERASE"/>
    <property type="match status" value="1"/>
</dbReference>
<keyword evidence="4 11" id="KW-0808">Transferase</keyword>
<keyword evidence="12" id="KW-1185">Reference proteome</keyword>
<evidence type="ECO:0000256" key="7">
    <source>
        <dbReference type="ARBA" id="ARBA00023315"/>
    </source>
</evidence>
<dbReference type="Gene3D" id="1.10.275.20">
    <property type="entry name" value="Choline/Carnitine o-acyltransferase"/>
    <property type="match status" value="1"/>
</dbReference>
<dbReference type="GO" id="GO:0004095">
    <property type="term" value="F:carnitine O-palmitoyltransferase activity"/>
    <property type="evidence" value="ECO:0007669"/>
    <property type="project" value="TreeGrafter"/>
</dbReference>
<dbReference type="OrthoDB" id="5836933at2759"/>
<dbReference type="GO" id="GO:0005739">
    <property type="term" value="C:mitochondrion"/>
    <property type="evidence" value="ECO:0007669"/>
    <property type="project" value="TreeGrafter"/>
</dbReference>
<organism evidence="11 12">
    <name type="scientific">Oesophagostomum dentatum</name>
    <name type="common">Nodular worm</name>
    <dbReference type="NCBI Taxonomy" id="61180"/>
    <lineage>
        <taxon>Eukaryota</taxon>
        <taxon>Metazoa</taxon>
        <taxon>Ecdysozoa</taxon>
        <taxon>Nematoda</taxon>
        <taxon>Chromadorea</taxon>
        <taxon>Rhabditida</taxon>
        <taxon>Rhabditina</taxon>
        <taxon>Rhabditomorpha</taxon>
        <taxon>Strongyloidea</taxon>
        <taxon>Strongylidae</taxon>
        <taxon>Oesophagostomum</taxon>
    </lineage>
</organism>
<dbReference type="Gene3D" id="3.30.559.70">
    <property type="entry name" value="Choline/Carnitine o-acyltransferase, domain 2"/>
    <property type="match status" value="1"/>
</dbReference>
<evidence type="ECO:0000313" key="12">
    <source>
        <dbReference type="Proteomes" id="UP000053660"/>
    </source>
</evidence>
<evidence type="ECO:0000256" key="2">
    <source>
        <dbReference type="ARBA" id="ARBA00005232"/>
    </source>
</evidence>
<keyword evidence="6" id="KW-0443">Lipid metabolism</keyword>
<dbReference type="InterPro" id="IPR042572">
    <property type="entry name" value="Carn_acyl_trans_N"/>
</dbReference>
<gene>
    <name evidence="11" type="ORF">OESDEN_13343</name>
</gene>